<evidence type="ECO:0000256" key="4">
    <source>
        <dbReference type="ARBA" id="ARBA00022989"/>
    </source>
</evidence>
<dbReference type="EMBL" id="CAJNDS010000445">
    <property type="protein sequence ID" value="CAE7206723.1"/>
    <property type="molecule type" value="Genomic_DNA"/>
</dbReference>
<feature type="domain" description="N-acetyltransferase" evidence="6">
    <location>
        <begin position="901"/>
        <end position="1053"/>
    </location>
</feature>
<dbReference type="PANTHER" id="PTHR13317">
    <property type="entry name" value="TRANSMEMBRANE ANTERIOR POSTERIOR TRANSFORMATION PROTEIN 1 HOMOLOG"/>
    <property type="match status" value="1"/>
</dbReference>
<dbReference type="Gene3D" id="3.40.630.30">
    <property type="match status" value="1"/>
</dbReference>
<evidence type="ECO:0000313" key="8">
    <source>
        <dbReference type="Proteomes" id="UP000604046"/>
    </source>
</evidence>
<name>A0A812JG21_9DINO</name>
<protein>
    <submittedName>
        <fullName evidence="7">Tapt1 protein</fullName>
    </submittedName>
</protein>
<comment type="subcellular location">
    <subcellularLocation>
        <location evidence="1">Membrane</location>
        <topology evidence="1">Multi-pass membrane protein</topology>
    </subcellularLocation>
</comment>
<keyword evidence="3" id="KW-0812">Transmembrane</keyword>
<dbReference type="OrthoDB" id="29023at2759"/>
<accession>A0A812JG21</accession>
<evidence type="ECO:0000313" key="7">
    <source>
        <dbReference type="EMBL" id="CAE7206723.1"/>
    </source>
</evidence>
<dbReference type="PROSITE" id="PS51186">
    <property type="entry name" value="GNAT"/>
    <property type="match status" value="1"/>
</dbReference>
<evidence type="ECO:0000256" key="3">
    <source>
        <dbReference type="ARBA" id="ARBA00022692"/>
    </source>
</evidence>
<keyword evidence="5" id="KW-0472">Membrane</keyword>
<dbReference type="Pfam" id="PF05346">
    <property type="entry name" value="DUF747"/>
    <property type="match status" value="1"/>
</dbReference>
<sequence length="1066" mass="119870">MLFAQEHSAQAGAGRRGLPGINRSERIRGPVWDVSEKLLRLRVVQGCQARVHDVCTAAAAATVAAKSVATAVERTHYDNKWQFAEPSFFSWLCDELNSRPDEEQLPYVPRNHLLEVAKVPRQLEKLLLLGFLLCLDILLHELSFTPLQAVRSCAQLLLGVRQWGCWDHRGGIQDRPPAALLNHGSKKSMLNITEQGLGVLICHVLRNVTLMLLFFDVAWMYHYIEGESFLKLYVLFNMLEMFERWLRSVGVDLFDLLLASIRHPWYSLLSKYGATLVYCFVHATIHLVRVILLNVAINTSSNAVYLIIVTNNFAEIKSTVFKRYEEKSLFPIIASDIVERFYVMLDILFVIARLSISEPSGKFTTIDISFWLLLLVVLEIGTDWIKFCLITKFSEMQAKTFEVYWEVLLADILLCRCGKLGNSQACAAVPGHPLFQPFLAATARLQRRANDRPCFRATSDDEGVVVVFVVGFFLVCILSSLGKRPNLPDAEEGLFVSSSWASLRDGAAVFREALQLTRVIMDSMFALTLSCADPAGTAEPAEADRVAAAVMYLGKACSQMPSIPRKERHFLLQLQALLKQLDPPARRRVIMERLTQAQRLALERYMLSAPEGRVKRSRASRAGHLELRRSCQKLEVQHRPLASAPMSDTPIIESRPKIGIVVFHFRRLHFLVSTVFITLENCYCWKRETLLFRVLVETLPVDGLGFALISPQSPSGMTVTCEMWQPPRELPGVKSRKRPIFEISFGSLHDAAGVHRVSGLKLTLESRVAAVGSGGRVALQLLLGQLALKGGKVQRHEALDVARLGAHLVGEEASEAECFLAAAEELNARRPQVVVLEMEGSPKWEKVSVQLLEALRGFRGAVVIAAEEETMETDCVKSMCSVCWRNAAGWLWQEPLKQDLLVLDDVKPEEADEEITAMLQEVRTLSKEAFFGEDSVQKAADRGWTLSLLVDVESEPKRFCGFICYDLSTKNAEFHVARIAVVARSRGRGYGKHFMQWMLKRCAMLPRTQCAWISLSALDEAVPFYEHFGFTDMTCDDIDDDEHIQTWMELKNISVAPEEPDTSDDE</sequence>
<dbReference type="InterPro" id="IPR008010">
    <property type="entry name" value="Tatp1"/>
</dbReference>
<dbReference type="GO" id="GO:0005789">
    <property type="term" value="C:endoplasmic reticulum membrane"/>
    <property type="evidence" value="ECO:0007669"/>
    <property type="project" value="TreeGrafter"/>
</dbReference>
<gene>
    <name evidence="7" type="primary">Tapt1</name>
    <name evidence="7" type="ORF">SNAT2548_LOCUS6613</name>
</gene>
<dbReference type="Proteomes" id="UP000604046">
    <property type="component" value="Unassembled WGS sequence"/>
</dbReference>
<evidence type="ECO:0000259" key="6">
    <source>
        <dbReference type="PROSITE" id="PS51186"/>
    </source>
</evidence>
<organism evidence="7 8">
    <name type="scientific">Symbiodinium natans</name>
    <dbReference type="NCBI Taxonomy" id="878477"/>
    <lineage>
        <taxon>Eukaryota</taxon>
        <taxon>Sar</taxon>
        <taxon>Alveolata</taxon>
        <taxon>Dinophyceae</taxon>
        <taxon>Suessiales</taxon>
        <taxon>Symbiodiniaceae</taxon>
        <taxon>Symbiodinium</taxon>
    </lineage>
</organism>
<proteinExistence type="inferred from homology"/>
<dbReference type="InterPro" id="IPR016181">
    <property type="entry name" value="Acyl_CoA_acyltransferase"/>
</dbReference>
<dbReference type="AlphaFoldDB" id="A0A812JG21"/>
<dbReference type="PANTHER" id="PTHR13317:SF4">
    <property type="entry name" value="TRANSMEMBRANE ANTERIOR POSTERIOR TRANSFORMATION PROTEIN 1 HOMOLOG"/>
    <property type="match status" value="1"/>
</dbReference>
<keyword evidence="4" id="KW-1133">Transmembrane helix</keyword>
<dbReference type="InterPro" id="IPR000182">
    <property type="entry name" value="GNAT_dom"/>
</dbReference>
<keyword evidence="8" id="KW-1185">Reference proteome</keyword>
<dbReference type="GO" id="GO:0016747">
    <property type="term" value="F:acyltransferase activity, transferring groups other than amino-acyl groups"/>
    <property type="evidence" value="ECO:0007669"/>
    <property type="project" value="InterPro"/>
</dbReference>
<dbReference type="Pfam" id="PF13508">
    <property type="entry name" value="Acetyltransf_7"/>
    <property type="match status" value="1"/>
</dbReference>
<dbReference type="SUPFAM" id="SSF55729">
    <property type="entry name" value="Acyl-CoA N-acyltransferases (Nat)"/>
    <property type="match status" value="1"/>
</dbReference>
<evidence type="ECO:0000256" key="2">
    <source>
        <dbReference type="ARBA" id="ARBA00008803"/>
    </source>
</evidence>
<reference evidence="7" key="1">
    <citation type="submission" date="2021-02" db="EMBL/GenBank/DDBJ databases">
        <authorList>
            <person name="Dougan E. K."/>
            <person name="Rhodes N."/>
            <person name="Thang M."/>
            <person name="Chan C."/>
        </authorList>
    </citation>
    <scope>NUCLEOTIDE SEQUENCE</scope>
</reference>
<comment type="caution">
    <text evidence="7">The sequence shown here is derived from an EMBL/GenBank/DDBJ whole genome shotgun (WGS) entry which is preliminary data.</text>
</comment>
<comment type="similarity">
    <text evidence="2">Belongs to the TAPT1 family.</text>
</comment>
<evidence type="ECO:0000256" key="5">
    <source>
        <dbReference type="ARBA" id="ARBA00023136"/>
    </source>
</evidence>
<evidence type="ECO:0000256" key="1">
    <source>
        <dbReference type="ARBA" id="ARBA00004141"/>
    </source>
</evidence>